<keyword evidence="2" id="KW-1185">Reference proteome</keyword>
<accession>A0A0C4WN04</accession>
<dbReference type="Proteomes" id="UP000068210">
    <property type="component" value="Chromosome"/>
</dbReference>
<gene>
    <name evidence="1" type="ORF">Achr_23990</name>
</gene>
<evidence type="ECO:0000313" key="2">
    <source>
        <dbReference type="Proteomes" id="UP000068210"/>
    </source>
</evidence>
<dbReference type="EMBL" id="CP010415">
    <property type="protein sequence ID" value="AJE21836.1"/>
    <property type="molecule type" value="Genomic_DNA"/>
</dbReference>
<proteinExistence type="predicted"/>
<dbReference type="KEGG" id="acx:Achr_23990"/>
<dbReference type="AlphaFoldDB" id="A0A0C4WN04"/>
<dbReference type="RefSeq" id="WP_039804657.1">
    <property type="nucleotide sequence ID" value="NZ_CP010415.1"/>
</dbReference>
<sequence length="94" mass="10854">MGEVKSSPAATEVFNLIVPLERKLKAYLRLLSDPHRADTWLLEVRLFYEAEPVGRTSFTLNGHTQEEAESVARNIRSNAFLMQEIDQYLWSEND</sequence>
<protein>
    <submittedName>
        <fullName evidence="1">Uncharacterized protein</fullName>
    </submittedName>
</protein>
<dbReference type="HOGENOM" id="CLU_2380070_0_0_6"/>
<name>A0A0C4WN04_9GAMM</name>
<reference evidence="1 2" key="1">
    <citation type="journal article" date="2015" name="PLoS ONE">
        <title>Azotobacter Genomes: The Genome of Azotobacter chroococcum NCIMB 8003 (ATCC 4412).</title>
        <authorList>
            <person name="Robson R.L."/>
            <person name="Jones R."/>
            <person name="Robson R.M."/>
            <person name="Schwartz A."/>
            <person name="Richardson T.H."/>
        </authorList>
    </citation>
    <scope>NUCLEOTIDE SEQUENCE [LARGE SCALE GENOMIC DNA]</scope>
    <source>
        <strain evidence="1 2">NCIMB 8003</strain>
    </source>
</reference>
<evidence type="ECO:0000313" key="1">
    <source>
        <dbReference type="EMBL" id="AJE21836.1"/>
    </source>
</evidence>
<organism evidence="1 2">
    <name type="scientific">Azotobacter chroococcum NCIMB 8003</name>
    <dbReference type="NCBI Taxonomy" id="1328314"/>
    <lineage>
        <taxon>Bacteria</taxon>
        <taxon>Pseudomonadati</taxon>
        <taxon>Pseudomonadota</taxon>
        <taxon>Gammaproteobacteria</taxon>
        <taxon>Pseudomonadales</taxon>
        <taxon>Pseudomonadaceae</taxon>
        <taxon>Azotobacter</taxon>
    </lineage>
</organism>